<evidence type="ECO:0000313" key="2">
    <source>
        <dbReference type="Proteomes" id="UP000829447"/>
    </source>
</evidence>
<protein>
    <submittedName>
        <fullName evidence="1">Uncharacterized protein</fullName>
    </submittedName>
</protein>
<dbReference type="Proteomes" id="UP000829447">
    <property type="component" value="Linkage Group LG22"/>
</dbReference>
<organism evidence="1 2">
    <name type="scientific">Pangasianodon gigas</name>
    <name type="common">Mekong giant catfish</name>
    <name type="synonym">Pangasius gigas</name>
    <dbReference type="NCBI Taxonomy" id="30993"/>
    <lineage>
        <taxon>Eukaryota</taxon>
        <taxon>Metazoa</taxon>
        <taxon>Chordata</taxon>
        <taxon>Craniata</taxon>
        <taxon>Vertebrata</taxon>
        <taxon>Euteleostomi</taxon>
        <taxon>Actinopterygii</taxon>
        <taxon>Neopterygii</taxon>
        <taxon>Teleostei</taxon>
        <taxon>Ostariophysi</taxon>
        <taxon>Siluriformes</taxon>
        <taxon>Pangasiidae</taxon>
        <taxon>Pangasianodon</taxon>
    </lineage>
</organism>
<keyword evidence="2" id="KW-1185">Reference proteome</keyword>
<evidence type="ECO:0000313" key="1">
    <source>
        <dbReference type="EMBL" id="MCI4391235.1"/>
    </source>
</evidence>
<reference evidence="1 2" key="1">
    <citation type="journal article" date="2022" name="bioRxiv">
        <title>An ancient truncated duplication of the anti-Mullerian hormone receptor type 2 gene is a potential conserved master sex determinant in the Pangasiidae catfish family.</title>
        <authorList>
            <person name="Wen M."/>
            <person name="Pan Q."/>
            <person name="Jouanno E."/>
            <person name="Montfort J."/>
            <person name="Zahm M."/>
            <person name="Cabau C."/>
            <person name="Klopp C."/>
            <person name="Iampietro C."/>
            <person name="Roques C."/>
            <person name="Bouchez O."/>
            <person name="Castinel A."/>
            <person name="Donnadieu C."/>
            <person name="Parrinello H."/>
            <person name="Poncet C."/>
            <person name="Belmonte E."/>
            <person name="Gautier V."/>
            <person name="Avarre J.-C."/>
            <person name="Dugue R."/>
            <person name="Gustiano R."/>
            <person name="Ha T.T.T."/>
            <person name="Campet M."/>
            <person name="Sriphairoj K."/>
            <person name="Ribolli J."/>
            <person name="de Almeida F.L."/>
            <person name="Desvignes T."/>
            <person name="Postlethwait J.H."/>
            <person name="Bucao C.F."/>
            <person name="Robinson-Rechavi M."/>
            <person name="Bobe J."/>
            <person name="Herpin A."/>
            <person name="Guiguen Y."/>
        </authorList>
    </citation>
    <scope>NUCLEOTIDE SEQUENCE [LARGE SCALE GENOMIC DNA]</scope>
    <source>
        <strain evidence="1">YG-Dec2019</strain>
    </source>
</reference>
<name>A0ACC5XJC6_PANGG</name>
<sequence>MSSKRAASFNLQASCQYNAFGYFSRNNDSQWQETKPMRAAHEIQSRGGYFNISRSGRRLGFPYPLDD</sequence>
<gene>
    <name evidence="1" type="ORF">PGIGA_G00131730</name>
</gene>
<dbReference type="EMBL" id="CM040475">
    <property type="protein sequence ID" value="MCI4391235.1"/>
    <property type="molecule type" value="Genomic_DNA"/>
</dbReference>
<accession>A0ACC5XJC6</accession>
<proteinExistence type="predicted"/>
<comment type="caution">
    <text evidence="1">The sequence shown here is derived from an EMBL/GenBank/DDBJ whole genome shotgun (WGS) entry which is preliminary data.</text>
</comment>